<feature type="domain" description="BTB" evidence="3">
    <location>
        <begin position="189"/>
        <end position="256"/>
    </location>
</feature>
<dbReference type="GO" id="GO:0016567">
    <property type="term" value="P:protein ubiquitination"/>
    <property type="evidence" value="ECO:0007669"/>
    <property type="project" value="InterPro"/>
</dbReference>
<keyword evidence="6" id="KW-1185">Reference proteome</keyword>
<evidence type="ECO:0000256" key="1">
    <source>
        <dbReference type="ARBA" id="ARBA00004906"/>
    </source>
</evidence>
<dbReference type="InterPro" id="IPR011333">
    <property type="entry name" value="SKP1/BTB/POZ_sf"/>
</dbReference>
<proteinExistence type="inferred from homology"/>
<sequence>MSSSTVGGSEPNPSLSTSTSAIVAEPLRASHVLRIDGYAHTKAIPTGKRLESAPFTAFGHIWCIHYYPNGHTEASANYISLFLALKSGVVDDPVEVRYDVRFAEEDQKPLFASARYKSYGDGHGYAKFIKRSVLERSSSRDLRDDAFTIRCDMSVVNFRSDMVSTANVPVPPSDLHQHLRDLLETKQGADVVFEVGGETLAAHRWMLAVRSPVFNAELFGEMQESSTGVVRVDDMEAEVFKALLCFIYTDMLPEMSGEEEFVMSQRMLVASDKYSLDRLKCICEDNLCKRIEESNVMFLLELAEQHRCHGLKNACFGFLCSTPAHLEAALATDSFKHLSRNCPSIMMELIAKLGTYIQ</sequence>
<reference evidence="5" key="1">
    <citation type="submission" date="2020-07" db="EMBL/GenBank/DDBJ databases">
        <title>Genome sequence and genetic diversity analysis of an under-domesticated orphan crop, white fonio (Digitaria exilis).</title>
        <authorList>
            <person name="Bennetzen J.L."/>
            <person name="Chen S."/>
            <person name="Ma X."/>
            <person name="Wang X."/>
            <person name="Yssel A.E.J."/>
            <person name="Chaluvadi S.R."/>
            <person name="Johnson M."/>
            <person name="Gangashetty P."/>
            <person name="Hamidou F."/>
            <person name="Sanogo M.D."/>
            <person name="Zwaenepoel A."/>
            <person name="Wallace J."/>
            <person name="Van De Peer Y."/>
            <person name="Van Deynze A."/>
        </authorList>
    </citation>
    <scope>NUCLEOTIDE SEQUENCE</scope>
    <source>
        <tissue evidence="5">Leaves</tissue>
    </source>
</reference>
<dbReference type="InterPro" id="IPR008974">
    <property type="entry name" value="TRAF-like"/>
</dbReference>
<dbReference type="Gene3D" id="3.30.710.10">
    <property type="entry name" value="Potassium Channel Kv1.1, Chain A"/>
    <property type="match status" value="1"/>
</dbReference>
<dbReference type="InterPro" id="IPR056423">
    <property type="entry name" value="BACK_BPM_SPOP"/>
</dbReference>
<dbReference type="PANTHER" id="PTHR26379">
    <property type="entry name" value="BTB/POZ AND MATH DOMAIN-CONTAINING PROTEIN 1"/>
    <property type="match status" value="1"/>
</dbReference>
<dbReference type="EMBL" id="JACEFO010001669">
    <property type="protein sequence ID" value="KAF8722881.1"/>
    <property type="molecule type" value="Genomic_DNA"/>
</dbReference>
<dbReference type="Pfam" id="PF22486">
    <property type="entry name" value="MATH_2"/>
    <property type="match status" value="1"/>
</dbReference>
<dbReference type="Pfam" id="PF00651">
    <property type="entry name" value="BTB"/>
    <property type="match status" value="1"/>
</dbReference>
<organism evidence="5 6">
    <name type="scientific">Digitaria exilis</name>
    <dbReference type="NCBI Taxonomy" id="1010633"/>
    <lineage>
        <taxon>Eukaryota</taxon>
        <taxon>Viridiplantae</taxon>
        <taxon>Streptophyta</taxon>
        <taxon>Embryophyta</taxon>
        <taxon>Tracheophyta</taxon>
        <taxon>Spermatophyta</taxon>
        <taxon>Magnoliopsida</taxon>
        <taxon>Liliopsida</taxon>
        <taxon>Poales</taxon>
        <taxon>Poaceae</taxon>
        <taxon>PACMAD clade</taxon>
        <taxon>Panicoideae</taxon>
        <taxon>Panicodae</taxon>
        <taxon>Paniceae</taxon>
        <taxon>Anthephorinae</taxon>
        <taxon>Digitaria</taxon>
    </lineage>
</organism>
<gene>
    <name evidence="5" type="ORF">HU200_022018</name>
</gene>
<dbReference type="Gene3D" id="2.60.210.10">
    <property type="entry name" value="Apoptosis, Tumor Necrosis Factor Receptor Associated Protein 2, Chain A"/>
    <property type="match status" value="1"/>
</dbReference>
<evidence type="ECO:0000259" key="4">
    <source>
        <dbReference type="PROSITE" id="PS50144"/>
    </source>
</evidence>
<comment type="caution">
    <text evidence="5">The sequence shown here is derived from an EMBL/GenBank/DDBJ whole genome shotgun (WGS) entry which is preliminary data.</text>
</comment>
<dbReference type="Proteomes" id="UP000636709">
    <property type="component" value="Unassembled WGS sequence"/>
</dbReference>
<dbReference type="CDD" id="cd00121">
    <property type="entry name" value="MATH"/>
    <property type="match status" value="1"/>
</dbReference>
<dbReference type="InterPro" id="IPR000210">
    <property type="entry name" value="BTB/POZ_dom"/>
</dbReference>
<feature type="domain" description="MATH" evidence="4">
    <location>
        <begin position="28"/>
        <end position="153"/>
    </location>
</feature>
<dbReference type="PANTHER" id="PTHR26379:SF355">
    <property type="entry name" value="BTB DOMAIN-CONTAINING PROTEIN"/>
    <property type="match status" value="1"/>
</dbReference>
<comment type="similarity">
    <text evidence="2">Belongs to the Tdpoz family.</text>
</comment>
<dbReference type="InterPro" id="IPR002083">
    <property type="entry name" value="MATH/TRAF_dom"/>
</dbReference>
<dbReference type="Pfam" id="PF24570">
    <property type="entry name" value="BACK_BPM_SPOP"/>
    <property type="match status" value="1"/>
</dbReference>
<dbReference type="SUPFAM" id="SSF49599">
    <property type="entry name" value="TRAF domain-like"/>
    <property type="match status" value="1"/>
</dbReference>
<comment type="pathway">
    <text evidence="1">Protein modification; protein ubiquitination.</text>
</comment>
<name>A0A835CB04_9POAL</name>
<accession>A0A835CB04</accession>
<dbReference type="SMART" id="SM00225">
    <property type="entry name" value="BTB"/>
    <property type="match status" value="1"/>
</dbReference>
<evidence type="ECO:0000256" key="2">
    <source>
        <dbReference type="ARBA" id="ARBA00010846"/>
    </source>
</evidence>
<protein>
    <submittedName>
        <fullName evidence="5">Uncharacterized protein</fullName>
    </submittedName>
</protein>
<dbReference type="SUPFAM" id="SSF54695">
    <property type="entry name" value="POZ domain"/>
    <property type="match status" value="1"/>
</dbReference>
<dbReference type="Gene3D" id="1.25.40.420">
    <property type="match status" value="1"/>
</dbReference>
<dbReference type="PROSITE" id="PS50144">
    <property type="entry name" value="MATH"/>
    <property type="match status" value="1"/>
</dbReference>
<evidence type="ECO:0000259" key="3">
    <source>
        <dbReference type="PROSITE" id="PS50097"/>
    </source>
</evidence>
<dbReference type="InterPro" id="IPR045005">
    <property type="entry name" value="BPM1-6"/>
</dbReference>
<dbReference type="OrthoDB" id="657261at2759"/>
<evidence type="ECO:0000313" key="6">
    <source>
        <dbReference type="Proteomes" id="UP000636709"/>
    </source>
</evidence>
<evidence type="ECO:0000313" key="5">
    <source>
        <dbReference type="EMBL" id="KAF8722881.1"/>
    </source>
</evidence>
<dbReference type="AlphaFoldDB" id="A0A835CB04"/>
<dbReference type="PROSITE" id="PS50097">
    <property type="entry name" value="BTB"/>
    <property type="match status" value="1"/>
</dbReference>